<sequence length="577" mass="61983">MAPPQLEVTGNVKGIHSLRTCEAPAGAGPVLPWMRVPLTSESGKGVPVRKVLGLDVRLASGLQNAFGFQELFPVQAAVWQHSAGGLSSAHDLCVSAPTGSGKTLAYALPVVNALAEQLTGPVGLLRALVVVPTRDLAAQVYDVFRPLCDAVKVRLALVAARTSEAAEAAELTGRPARGSATGGGLTSTAAAAGACRGADVVVATPGRLMAHLSGTPGFSLEHLRFLVVDETDRLLRQRYQDWLPRILARIQPTANLHLYHQHLFEQQGGVRPRRSAPGGPSCDHFAASWPVGAPGSVLPFAQPRVMKIVVSATLTRDPAKLQRLALNNPRFVATTTAAGGAAAAAGSGGISGRYSLPRSLSEYRLLCSAARKPLVLMALLREWAGQSTIIFTSSLDMTHKLFLMLRAVPDMPDAVVEYSSAVPVRERNAGLERFRSGGAKVLVASDAMARGMDVDCVQNVINYDVPIYAKTYVHRAGRTARAGKTGRVITLLRDEDMRYFKAMLRKADNNYLREYKLQPERVEALRPALAGALQQLEELLAAEQARDVDTQQQQEQRAKRPKTTDKDELTTAANRVQ</sequence>
<dbReference type="CDD" id="cd17956">
    <property type="entry name" value="DEADc_DDX51"/>
    <property type="match status" value="1"/>
</dbReference>
<dbReference type="CDD" id="cd18787">
    <property type="entry name" value="SF2_C_DEAD"/>
    <property type="match status" value="1"/>
</dbReference>
<comment type="catalytic activity">
    <reaction evidence="5">
        <text>ATP + H2O = ADP + phosphate + H(+)</text>
        <dbReference type="Rhea" id="RHEA:13065"/>
        <dbReference type="ChEBI" id="CHEBI:15377"/>
        <dbReference type="ChEBI" id="CHEBI:15378"/>
        <dbReference type="ChEBI" id="CHEBI:30616"/>
        <dbReference type="ChEBI" id="CHEBI:43474"/>
        <dbReference type="ChEBI" id="CHEBI:456216"/>
        <dbReference type="EC" id="3.6.4.13"/>
    </reaction>
</comment>
<keyword evidence="5" id="KW-0347">Helicase</keyword>
<reference evidence="9 10" key="1">
    <citation type="journal article" date="2023" name="IScience">
        <title>Expanded male sex-determining region conserved during the evolution of homothallism in the green alga Volvox.</title>
        <authorList>
            <person name="Yamamoto K."/>
            <person name="Matsuzaki R."/>
            <person name="Mahakham W."/>
            <person name="Heman W."/>
            <person name="Sekimoto H."/>
            <person name="Kawachi M."/>
            <person name="Minakuchi Y."/>
            <person name="Toyoda A."/>
            <person name="Nozaki H."/>
        </authorList>
    </citation>
    <scope>NUCLEOTIDE SEQUENCE [LARGE SCALE GENOMIC DNA]</scope>
    <source>
        <strain evidence="9 10">NIES-4468</strain>
    </source>
</reference>
<dbReference type="PROSITE" id="PS51194">
    <property type="entry name" value="HELICASE_CTER"/>
    <property type="match status" value="1"/>
</dbReference>
<comment type="caution">
    <text evidence="9">The sequence shown here is derived from an EMBL/GenBank/DDBJ whole genome shotgun (WGS) entry which is preliminary data.</text>
</comment>
<dbReference type="Proteomes" id="UP001165090">
    <property type="component" value="Unassembled WGS sequence"/>
</dbReference>
<dbReference type="InterPro" id="IPR001650">
    <property type="entry name" value="Helicase_C-like"/>
</dbReference>
<dbReference type="SUPFAM" id="SSF52540">
    <property type="entry name" value="P-loop containing nucleoside triphosphate hydrolases"/>
    <property type="match status" value="1"/>
</dbReference>
<evidence type="ECO:0000256" key="3">
    <source>
        <dbReference type="ARBA" id="ARBA00022840"/>
    </source>
</evidence>
<dbReference type="PANTHER" id="PTHR24031">
    <property type="entry name" value="RNA HELICASE"/>
    <property type="match status" value="1"/>
</dbReference>
<feature type="domain" description="Helicase C-terminal" evidence="8">
    <location>
        <begin position="375"/>
        <end position="523"/>
    </location>
</feature>
<protein>
    <recommendedName>
        <fullName evidence="5">ATP-dependent RNA helicase</fullName>
        <ecNumber evidence="5">3.6.4.13</ecNumber>
    </recommendedName>
</protein>
<evidence type="ECO:0000256" key="4">
    <source>
        <dbReference type="ARBA" id="ARBA00022884"/>
    </source>
</evidence>
<evidence type="ECO:0000256" key="6">
    <source>
        <dbReference type="SAM" id="MobiDB-lite"/>
    </source>
</evidence>
<dbReference type="SMART" id="SM00490">
    <property type="entry name" value="HELICc"/>
    <property type="match status" value="1"/>
</dbReference>
<feature type="compositionally biased region" description="Basic and acidic residues" evidence="6">
    <location>
        <begin position="556"/>
        <end position="569"/>
    </location>
</feature>
<evidence type="ECO:0000256" key="1">
    <source>
        <dbReference type="ARBA" id="ARBA00022741"/>
    </source>
</evidence>
<comment type="function">
    <text evidence="5">RNA helicase.</text>
</comment>
<dbReference type="PROSITE" id="PS51192">
    <property type="entry name" value="HELICASE_ATP_BIND_1"/>
    <property type="match status" value="1"/>
</dbReference>
<keyword evidence="2 5" id="KW-0378">Hydrolase</keyword>
<evidence type="ECO:0000259" key="8">
    <source>
        <dbReference type="PROSITE" id="PS51194"/>
    </source>
</evidence>
<keyword evidence="3 5" id="KW-0067">ATP-binding</keyword>
<keyword evidence="1 5" id="KW-0547">Nucleotide-binding</keyword>
<dbReference type="InterPro" id="IPR011545">
    <property type="entry name" value="DEAD/DEAH_box_helicase_dom"/>
</dbReference>
<dbReference type="Pfam" id="PF00270">
    <property type="entry name" value="DEAD"/>
    <property type="match status" value="1"/>
</dbReference>
<accession>A0ABQ5S7P0</accession>
<dbReference type="InterPro" id="IPR027417">
    <property type="entry name" value="P-loop_NTPase"/>
</dbReference>
<proteinExistence type="inferred from homology"/>
<comment type="similarity">
    <text evidence="5">Belongs to the DEAD box helicase family.</text>
</comment>
<keyword evidence="10" id="KW-1185">Reference proteome</keyword>
<organism evidence="9 10">
    <name type="scientific">Volvox africanus</name>
    <dbReference type="NCBI Taxonomy" id="51714"/>
    <lineage>
        <taxon>Eukaryota</taxon>
        <taxon>Viridiplantae</taxon>
        <taxon>Chlorophyta</taxon>
        <taxon>core chlorophytes</taxon>
        <taxon>Chlorophyceae</taxon>
        <taxon>CS clade</taxon>
        <taxon>Chlamydomonadales</taxon>
        <taxon>Volvocaceae</taxon>
        <taxon>Volvox</taxon>
    </lineage>
</organism>
<feature type="domain" description="Helicase ATP-binding" evidence="7">
    <location>
        <begin position="83"/>
        <end position="332"/>
    </location>
</feature>
<evidence type="ECO:0000313" key="9">
    <source>
        <dbReference type="EMBL" id="GLI65443.1"/>
    </source>
</evidence>
<name>A0ABQ5S7P0_9CHLO</name>
<keyword evidence="4 5" id="KW-0694">RNA-binding</keyword>
<dbReference type="InterPro" id="IPR014001">
    <property type="entry name" value="Helicase_ATP-bd"/>
</dbReference>
<feature type="region of interest" description="Disordered" evidence="6">
    <location>
        <begin position="546"/>
        <end position="577"/>
    </location>
</feature>
<evidence type="ECO:0000256" key="5">
    <source>
        <dbReference type="RuleBase" id="RU365068"/>
    </source>
</evidence>
<dbReference type="Pfam" id="PF00271">
    <property type="entry name" value="Helicase_C"/>
    <property type="match status" value="1"/>
</dbReference>
<comment type="domain">
    <text evidence="5">The Q motif is unique to and characteristic of the DEAD box family of RNA helicases and controls ATP binding and hydrolysis.</text>
</comment>
<dbReference type="EMBL" id="BSDZ01000024">
    <property type="protein sequence ID" value="GLI65443.1"/>
    <property type="molecule type" value="Genomic_DNA"/>
</dbReference>
<dbReference type="SMART" id="SM00487">
    <property type="entry name" value="DEXDc"/>
    <property type="match status" value="1"/>
</dbReference>
<gene>
    <name evidence="9" type="ORF">VaNZ11_008820</name>
</gene>
<evidence type="ECO:0000259" key="7">
    <source>
        <dbReference type="PROSITE" id="PS51192"/>
    </source>
</evidence>
<dbReference type="EC" id="3.6.4.13" evidence="5"/>
<evidence type="ECO:0000313" key="10">
    <source>
        <dbReference type="Proteomes" id="UP001165090"/>
    </source>
</evidence>
<evidence type="ECO:0000256" key="2">
    <source>
        <dbReference type="ARBA" id="ARBA00022801"/>
    </source>
</evidence>
<dbReference type="Gene3D" id="3.40.50.300">
    <property type="entry name" value="P-loop containing nucleotide triphosphate hydrolases"/>
    <property type="match status" value="2"/>
</dbReference>